<reference evidence="5" key="1">
    <citation type="submission" date="2019-06" db="EMBL/GenBank/DDBJ databases">
        <authorList>
            <person name="Murdoch R.W."/>
            <person name="Fathepure B."/>
        </authorList>
    </citation>
    <scope>NUCLEOTIDE SEQUENCE</scope>
</reference>
<evidence type="ECO:0000256" key="2">
    <source>
        <dbReference type="ARBA" id="ARBA00022679"/>
    </source>
</evidence>
<dbReference type="AlphaFoldDB" id="A0A5B8RI69"/>
<dbReference type="InterPro" id="IPR001078">
    <property type="entry name" value="2-oxoacid_DH_actylTfrase"/>
</dbReference>
<dbReference type="PANTHER" id="PTHR43178:SF5">
    <property type="entry name" value="LIPOAMIDE ACYLTRANSFERASE COMPONENT OF BRANCHED-CHAIN ALPHA-KETO ACID DEHYDROGENASE COMPLEX, MITOCHONDRIAL"/>
    <property type="match status" value="1"/>
</dbReference>
<dbReference type="Pfam" id="PF00198">
    <property type="entry name" value="2-oxoacid_dh"/>
    <property type="match status" value="1"/>
</dbReference>
<evidence type="ECO:0000313" key="5">
    <source>
        <dbReference type="EMBL" id="QEA07743.1"/>
    </source>
</evidence>
<evidence type="ECO:0000256" key="1">
    <source>
        <dbReference type="ARBA" id="ARBA00001938"/>
    </source>
</evidence>
<evidence type="ECO:0000259" key="4">
    <source>
        <dbReference type="Pfam" id="PF00198"/>
    </source>
</evidence>
<keyword evidence="2 5" id="KW-0808">Transferase</keyword>
<keyword evidence="3 5" id="KW-0012">Acyltransferase</keyword>
<dbReference type="SUPFAM" id="SSF52777">
    <property type="entry name" value="CoA-dependent acyltransferases"/>
    <property type="match status" value="1"/>
</dbReference>
<dbReference type="GO" id="GO:0004742">
    <property type="term" value="F:dihydrolipoyllysine-residue acetyltransferase activity"/>
    <property type="evidence" value="ECO:0007669"/>
    <property type="project" value="UniProtKB-EC"/>
</dbReference>
<dbReference type="EC" id="2.3.1.12" evidence="5"/>
<gene>
    <name evidence="5" type="primary">pdhC_1</name>
    <name evidence="5" type="ORF">KBTEX_04105</name>
</gene>
<accession>A0A5B8RI69</accession>
<evidence type="ECO:0000256" key="3">
    <source>
        <dbReference type="ARBA" id="ARBA00023315"/>
    </source>
</evidence>
<proteinExistence type="predicted"/>
<sequence>MKGGTITISNIGAIGGTVATPIINKPELAIVALGATQRLPRFDAEDRVVARRIMPISWSGDHRVIDGATMARFSNHWKRLLEQPALMFAEAG</sequence>
<dbReference type="EMBL" id="MN079347">
    <property type="protein sequence ID" value="QEA07743.1"/>
    <property type="molecule type" value="Genomic_DNA"/>
</dbReference>
<dbReference type="GO" id="GO:0031405">
    <property type="term" value="F:lipoic acid binding"/>
    <property type="evidence" value="ECO:0007669"/>
    <property type="project" value="TreeGrafter"/>
</dbReference>
<dbReference type="InterPro" id="IPR050743">
    <property type="entry name" value="2-oxoacid_DH_E2_comp"/>
</dbReference>
<organism evidence="5">
    <name type="scientific">uncultured organism</name>
    <dbReference type="NCBI Taxonomy" id="155900"/>
    <lineage>
        <taxon>unclassified sequences</taxon>
        <taxon>environmental samples</taxon>
    </lineage>
</organism>
<feature type="domain" description="2-oxoacid dehydrogenase acyltransferase catalytic" evidence="4">
    <location>
        <begin position="1"/>
        <end position="88"/>
    </location>
</feature>
<protein>
    <submittedName>
        <fullName evidence="5">Dihydrolipoyllysine-residue acetyltransferase component of pyruvate dehydrogenase complex</fullName>
        <ecNumber evidence="5">2.3.1.12</ecNumber>
    </submittedName>
</protein>
<dbReference type="InterPro" id="IPR023213">
    <property type="entry name" value="CAT-like_dom_sf"/>
</dbReference>
<keyword evidence="5" id="KW-0670">Pyruvate</keyword>
<dbReference type="PANTHER" id="PTHR43178">
    <property type="entry name" value="DIHYDROLIPOAMIDE ACETYLTRANSFERASE COMPONENT OF PYRUVATE DEHYDROGENASE COMPLEX"/>
    <property type="match status" value="1"/>
</dbReference>
<name>A0A5B8RI69_9ZZZZ</name>
<comment type="cofactor">
    <cofactor evidence="1">
        <name>(R)-lipoate</name>
        <dbReference type="ChEBI" id="CHEBI:83088"/>
    </cofactor>
</comment>
<dbReference type="Gene3D" id="3.30.559.10">
    <property type="entry name" value="Chloramphenicol acetyltransferase-like domain"/>
    <property type="match status" value="1"/>
</dbReference>